<evidence type="ECO:0000313" key="3">
    <source>
        <dbReference type="Proteomes" id="UP000001556"/>
    </source>
</evidence>
<keyword evidence="3" id="KW-1185">Reference proteome</keyword>
<gene>
    <name evidence="2" type="ordered locus">Dred_3160</name>
</gene>
<dbReference type="SUPFAM" id="SSF101386">
    <property type="entry name" value="all-alpha NTP pyrophosphatases"/>
    <property type="match status" value="1"/>
</dbReference>
<dbReference type="AlphaFoldDB" id="A4J9A9"/>
<reference evidence="2 3" key="1">
    <citation type="submission" date="2007-03" db="EMBL/GenBank/DDBJ databases">
        <title>Complete sequence of Desulfotomaculum reducens MI-1.</title>
        <authorList>
            <consortium name="US DOE Joint Genome Institute"/>
            <person name="Copeland A."/>
            <person name="Lucas S."/>
            <person name="Lapidus A."/>
            <person name="Barry K."/>
            <person name="Detter J.C."/>
            <person name="Glavina del Rio T."/>
            <person name="Hammon N."/>
            <person name="Israni S."/>
            <person name="Dalin E."/>
            <person name="Tice H."/>
            <person name="Pitluck S."/>
            <person name="Sims D."/>
            <person name="Brettin T."/>
            <person name="Bruce D."/>
            <person name="Han C."/>
            <person name="Tapia R."/>
            <person name="Schmutz J."/>
            <person name="Larimer F."/>
            <person name="Land M."/>
            <person name="Hauser L."/>
            <person name="Kyrpides N."/>
            <person name="Kim E."/>
            <person name="Tebo B.M."/>
            <person name="Richardson P."/>
        </authorList>
    </citation>
    <scope>NUCLEOTIDE SEQUENCE [LARGE SCALE GENOMIC DNA]</scope>
    <source>
        <strain evidence="2 3">MI-1</strain>
    </source>
</reference>
<protein>
    <submittedName>
        <fullName evidence="2">MazG nucleotide pyrophosphohydrolase</fullName>
    </submittedName>
</protein>
<dbReference type="Proteomes" id="UP000001556">
    <property type="component" value="Chromosome"/>
</dbReference>
<evidence type="ECO:0000313" key="2">
    <source>
        <dbReference type="EMBL" id="ABO51662.1"/>
    </source>
</evidence>
<evidence type="ECO:0000259" key="1">
    <source>
        <dbReference type="Pfam" id="PF03819"/>
    </source>
</evidence>
<dbReference type="KEGG" id="drm:Dred_3160"/>
<sequence length="104" mass="11789">MLTKTIALPKLNHLSPTMESTALKLMEEAGELAQAIGKFRGMSGEQKKFEEKEVMELITKELLDVAQTAVSMMFVLEEQYGVNIEKTQEKHIEKLINKGYLCIE</sequence>
<dbReference type="eggNOG" id="COG1694">
    <property type="taxonomic scope" value="Bacteria"/>
</dbReference>
<accession>A4J9A9</accession>
<proteinExistence type="predicted"/>
<dbReference type="Pfam" id="PF03819">
    <property type="entry name" value="MazG"/>
    <property type="match status" value="1"/>
</dbReference>
<keyword evidence="2" id="KW-0378">Hydrolase</keyword>
<dbReference type="STRING" id="349161.Dred_3160"/>
<dbReference type="HOGENOM" id="CLU_2167181_0_0_9"/>
<dbReference type="OrthoDB" id="2376061at2"/>
<dbReference type="EMBL" id="CP000612">
    <property type="protein sequence ID" value="ABO51662.1"/>
    <property type="molecule type" value="Genomic_DNA"/>
</dbReference>
<dbReference type="GO" id="GO:0016787">
    <property type="term" value="F:hydrolase activity"/>
    <property type="evidence" value="ECO:0007669"/>
    <property type="project" value="UniProtKB-KW"/>
</dbReference>
<dbReference type="CDD" id="cd11533">
    <property type="entry name" value="NTP-PPase_Af0060_like"/>
    <property type="match status" value="1"/>
</dbReference>
<organism evidence="2 3">
    <name type="scientific">Desulforamulus reducens (strain ATCC BAA-1160 / DSM 100696 / MI-1)</name>
    <name type="common">Desulfotomaculum reducens</name>
    <dbReference type="NCBI Taxonomy" id="349161"/>
    <lineage>
        <taxon>Bacteria</taxon>
        <taxon>Bacillati</taxon>
        <taxon>Bacillota</taxon>
        <taxon>Clostridia</taxon>
        <taxon>Eubacteriales</taxon>
        <taxon>Peptococcaceae</taxon>
        <taxon>Desulforamulus</taxon>
    </lineage>
</organism>
<dbReference type="InterPro" id="IPR044548">
    <property type="entry name" value="AF0060_NTP-PPase_MazG-like"/>
</dbReference>
<dbReference type="Gene3D" id="1.10.287.1080">
    <property type="entry name" value="MazG-like"/>
    <property type="match status" value="1"/>
</dbReference>
<name>A4J9A9_DESRM</name>
<dbReference type="InterPro" id="IPR004518">
    <property type="entry name" value="MazG-like_dom"/>
</dbReference>
<feature type="domain" description="NTP pyrophosphohydrolase MazG-like" evidence="1">
    <location>
        <begin position="17"/>
        <end position="97"/>
    </location>
</feature>
<dbReference type="RefSeq" id="WP_011879450.1">
    <property type="nucleotide sequence ID" value="NC_009253.1"/>
</dbReference>